<keyword evidence="1" id="KW-1133">Transmembrane helix</keyword>
<keyword evidence="1" id="KW-0812">Transmembrane</keyword>
<organism evidence="2 3">
    <name type="scientific">Methylobacterium oryzae</name>
    <dbReference type="NCBI Taxonomy" id="334852"/>
    <lineage>
        <taxon>Bacteria</taxon>
        <taxon>Pseudomonadati</taxon>
        <taxon>Pseudomonadota</taxon>
        <taxon>Alphaproteobacteria</taxon>
        <taxon>Hyphomicrobiales</taxon>
        <taxon>Methylobacteriaceae</taxon>
        <taxon>Methylobacterium</taxon>
    </lineage>
</organism>
<evidence type="ECO:0000313" key="3">
    <source>
        <dbReference type="Proteomes" id="UP001355206"/>
    </source>
</evidence>
<feature type="transmembrane region" description="Helical" evidence="1">
    <location>
        <begin position="41"/>
        <end position="57"/>
    </location>
</feature>
<keyword evidence="1" id="KW-0472">Membrane</keyword>
<sequence length="173" mass="18226">MRAGPISGIRQRSRRDGAAIWVVLTVTYMVFAGSVSLNEGLAAVGCASLGTLWWWSVGRRGGLRFRFDRESLRPLAPAILAMPRQTARVGLHLLRAVLGRAGGGATRERSAAGGGATRERSAADLAWATPDGEAAPATRAVGLLTASLAPDSYVLTLDRVHGTVVTHGLEEAR</sequence>
<evidence type="ECO:0000313" key="2">
    <source>
        <dbReference type="EMBL" id="MEE7492583.1"/>
    </source>
</evidence>
<gene>
    <name evidence="2" type="ORF">MOTC310_19730</name>
</gene>
<comment type="caution">
    <text evidence="2">The sequence shown here is derived from an EMBL/GenBank/DDBJ whole genome shotgun (WGS) entry which is preliminary data.</text>
</comment>
<accession>A0ABU7TSL0</accession>
<dbReference type="RefSeq" id="WP_331303032.1">
    <property type="nucleotide sequence ID" value="NZ_MLCA01000010.1"/>
</dbReference>
<keyword evidence="3" id="KW-1185">Reference proteome</keyword>
<dbReference type="EMBL" id="MLCA01000010">
    <property type="protein sequence ID" value="MEE7492583.1"/>
    <property type="molecule type" value="Genomic_DNA"/>
</dbReference>
<evidence type="ECO:0000256" key="1">
    <source>
        <dbReference type="SAM" id="Phobius"/>
    </source>
</evidence>
<protein>
    <submittedName>
        <fullName evidence="2">Uncharacterized protein</fullName>
    </submittedName>
</protein>
<proteinExistence type="predicted"/>
<name>A0ABU7TSL0_9HYPH</name>
<feature type="transmembrane region" description="Helical" evidence="1">
    <location>
        <begin position="18"/>
        <end position="35"/>
    </location>
</feature>
<dbReference type="Proteomes" id="UP001355206">
    <property type="component" value="Unassembled WGS sequence"/>
</dbReference>
<reference evidence="2 3" key="1">
    <citation type="journal article" date="2012" name="Genet. Mol. Biol.">
        <title>Analysis of 16S rRNA and mxaF genes revealing insights into Methylobacterium niche-specific plant association.</title>
        <authorList>
            <person name="Dourado M.N."/>
            <person name="Andreote F.D."/>
            <person name="Dini-Andreote F."/>
            <person name="Conti R."/>
            <person name="Araujo J.M."/>
            <person name="Araujo W.L."/>
        </authorList>
    </citation>
    <scope>NUCLEOTIDE SEQUENCE [LARGE SCALE GENOMIC DNA]</scope>
    <source>
        <strain evidence="2 3">TC3-10</strain>
    </source>
</reference>